<dbReference type="NCBIfam" id="NF033516">
    <property type="entry name" value="transpos_IS3"/>
    <property type="match status" value="1"/>
</dbReference>
<dbReference type="InterPro" id="IPR048020">
    <property type="entry name" value="Transpos_IS3"/>
</dbReference>
<dbReference type="Gene3D" id="3.30.420.10">
    <property type="entry name" value="Ribonuclease H-like superfamily/Ribonuclease H"/>
    <property type="match status" value="1"/>
</dbReference>
<dbReference type="PROSITE" id="PS50994">
    <property type="entry name" value="INTEGRASE"/>
    <property type="match status" value="1"/>
</dbReference>
<dbReference type="OrthoDB" id="9815231at2"/>
<evidence type="ECO:0000313" key="2">
    <source>
        <dbReference type="EMBL" id="RXK46499.1"/>
    </source>
</evidence>
<keyword evidence="3" id="KW-1185">Reference proteome</keyword>
<evidence type="ECO:0000313" key="3">
    <source>
        <dbReference type="Proteomes" id="UP000289455"/>
    </source>
</evidence>
<dbReference type="InterPro" id="IPR012337">
    <property type="entry name" value="RNaseH-like_sf"/>
</dbReference>
<evidence type="ECO:0000259" key="1">
    <source>
        <dbReference type="PROSITE" id="PS50994"/>
    </source>
</evidence>
<dbReference type="InterPro" id="IPR025948">
    <property type="entry name" value="HTH-like_dom"/>
</dbReference>
<dbReference type="GO" id="GO:0015074">
    <property type="term" value="P:DNA integration"/>
    <property type="evidence" value="ECO:0007669"/>
    <property type="project" value="InterPro"/>
</dbReference>
<dbReference type="EMBL" id="SDHY01000011">
    <property type="protein sequence ID" value="RXK46499.1"/>
    <property type="molecule type" value="Genomic_DNA"/>
</dbReference>
<gene>
    <name evidence="2" type="ORF">ESB04_12250</name>
</gene>
<dbReference type="PANTHER" id="PTHR47515">
    <property type="entry name" value="LOW CALCIUM RESPONSE LOCUS PROTEIN T"/>
    <property type="match status" value="1"/>
</dbReference>
<protein>
    <submittedName>
        <fullName evidence="2">IS3 family transposase</fullName>
    </submittedName>
</protein>
<name>A0A4Q1BWY2_9BACT</name>
<reference evidence="2 3" key="1">
    <citation type="submission" date="2019-01" db="EMBL/GenBank/DDBJ databases">
        <title>Cytophagaceae bacterium strain CAR-16.</title>
        <authorList>
            <person name="Chen W.-M."/>
        </authorList>
    </citation>
    <scope>NUCLEOTIDE SEQUENCE [LARGE SCALE GENOMIC DNA]</scope>
    <source>
        <strain evidence="2 3">CAR-16</strain>
    </source>
</reference>
<dbReference type="GO" id="GO:0003676">
    <property type="term" value="F:nucleic acid binding"/>
    <property type="evidence" value="ECO:0007669"/>
    <property type="project" value="InterPro"/>
</dbReference>
<dbReference type="AlphaFoldDB" id="A0A4Q1BWY2"/>
<dbReference type="InterPro" id="IPR001584">
    <property type="entry name" value="Integrase_cat-core"/>
</dbReference>
<organism evidence="2 3">
    <name type="scientific">Aquirufa rosea</name>
    <dbReference type="NCBI Taxonomy" id="2509241"/>
    <lineage>
        <taxon>Bacteria</taxon>
        <taxon>Pseudomonadati</taxon>
        <taxon>Bacteroidota</taxon>
        <taxon>Cytophagia</taxon>
        <taxon>Cytophagales</taxon>
        <taxon>Flectobacillaceae</taxon>
        <taxon>Aquirufa</taxon>
    </lineage>
</organism>
<feature type="domain" description="Integrase catalytic" evidence="1">
    <location>
        <begin position="115"/>
        <end position="278"/>
    </location>
</feature>
<dbReference type="Proteomes" id="UP000289455">
    <property type="component" value="Unassembled WGS sequence"/>
</dbReference>
<dbReference type="SUPFAM" id="SSF53098">
    <property type="entry name" value="Ribonuclease H-like"/>
    <property type="match status" value="1"/>
</dbReference>
<proteinExistence type="predicted"/>
<dbReference type="PANTHER" id="PTHR47515:SF2">
    <property type="entry name" value="INTEGRASE CORE DOMAIN PROTEIN"/>
    <property type="match status" value="1"/>
</dbReference>
<dbReference type="InterPro" id="IPR036397">
    <property type="entry name" value="RNaseH_sf"/>
</dbReference>
<sequence>MVNKQELLMWSGVPRSSFYYKRGDGLRGRKPSEMTVTSDGELVDNTTVVKDVESILQEEFCCYGYKNVWDELKQMGYIINHKKVYRLMKINNLLFNRKIGSIGVPRQFVRFRKIRAEKPLEHLCMDIKYVHIHGAQRNALLLTVIDAYSRKVLTHMLRFNIKKGDVIVLLSLLLMEYKIENMTLRNDNGSQFIAGVIRQFLKEKGVNQEFTHVATPEENAYIEALHSNVQREVVERYEFESIYHAQMIFSRYYEWYNNHRKHGSLGRKSPEQFLQIFNQNSVPYKTEKKSEIVSNFNPILSKN</sequence>
<dbReference type="Pfam" id="PF00665">
    <property type="entry name" value="rve"/>
    <property type="match status" value="1"/>
</dbReference>
<accession>A0A4Q1BWY2</accession>
<dbReference type="Pfam" id="PF13276">
    <property type="entry name" value="HTH_21"/>
    <property type="match status" value="1"/>
</dbReference>
<comment type="caution">
    <text evidence="2">The sequence shown here is derived from an EMBL/GenBank/DDBJ whole genome shotgun (WGS) entry which is preliminary data.</text>
</comment>